<sequence>MERVENLGDVPPLISLKKRPSKSQTKNVNATSPTSSNNSQNNRQTKKSPYKKASERPPVSVARRNARERGRVHVVNQMFGLLKNLLPSLKQKTKRVSKLKILKAAMDYMYDLQNVLDNNGVSAPHAVKSRGHTQRKIDHHRNHQKSTLKSTANANAAAASLDDVVPNFVGGILHHQAGHPNGQQQTQQLEDDGLIAYFRLGHMNGAGAVADAPMDPYNDYRLSEAFNNARLSLEPLKVAGCFDTTANPSIESPIDKYFLMKNATNFSAY</sequence>
<name>A0A915I7Q4_ROMCU</name>
<dbReference type="InterPro" id="IPR050283">
    <property type="entry name" value="E-box_TF_Regulators"/>
</dbReference>
<feature type="region of interest" description="Disordered" evidence="2">
    <location>
        <begin position="1"/>
        <end position="69"/>
    </location>
</feature>
<reference evidence="5" key="1">
    <citation type="submission" date="2022-11" db="UniProtKB">
        <authorList>
            <consortium name="WormBaseParasite"/>
        </authorList>
    </citation>
    <scope>IDENTIFICATION</scope>
</reference>
<keyword evidence="1" id="KW-0238">DNA-binding</keyword>
<dbReference type="SMART" id="SM00353">
    <property type="entry name" value="HLH"/>
    <property type="match status" value="1"/>
</dbReference>
<evidence type="ECO:0000256" key="2">
    <source>
        <dbReference type="SAM" id="MobiDB-lite"/>
    </source>
</evidence>
<dbReference type="PROSITE" id="PS50888">
    <property type="entry name" value="BHLH"/>
    <property type="match status" value="1"/>
</dbReference>
<feature type="compositionally biased region" description="Low complexity" evidence="2">
    <location>
        <begin position="29"/>
        <end position="43"/>
    </location>
</feature>
<dbReference type="CDD" id="cd11418">
    <property type="entry name" value="bHLH_TS_ASCL"/>
    <property type="match status" value="1"/>
</dbReference>
<evidence type="ECO:0000313" key="4">
    <source>
        <dbReference type="Proteomes" id="UP000887565"/>
    </source>
</evidence>
<evidence type="ECO:0000256" key="1">
    <source>
        <dbReference type="ARBA" id="ARBA00023125"/>
    </source>
</evidence>
<dbReference type="PANTHER" id="PTHR23349">
    <property type="entry name" value="BASIC HELIX-LOOP-HELIX TRANSCRIPTION FACTOR, TWIST"/>
    <property type="match status" value="1"/>
</dbReference>
<evidence type="ECO:0000259" key="3">
    <source>
        <dbReference type="PROSITE" id="PS50888"/>
    </source>
</evidence>
<dbReference type="PANTHER" id="PTHR23349:SF108">
    <property type="entry name" value="BHLH DOMAIN-CONTAINING PROTEIN"/>
    <property type="match status" value="1"/>
</dbReference>
<keyword evidence="4" id="KW-1185">Reference proteome</keyword>
<organism evidence="4 5">
    <name type="scientific">Romanomermis culicivorax</name>
    <name type="common">Nematode worm</name>
    <dbReference type="NCBI Taxonomy" id="13658"/>
    <lineage>
        <taxon>Eukaryota</taxon>
        <taxon>Metazoa</taxon>
        <taxon>Ecdysozoa</taxon>
        <taxon>Nematoda</taxon>
        <taxon>Enoplea</taxon>
        <taxon>Dorylaimia</taxon>
        <taxon>Mermithida</taxon>
        <taxon>Mermithoidea</taxon>
        <taxon>Mermithidae</taxon>
        <taxon>Romanomermis</taxon>
    </lineage>
</organism>
<dbReference type="Pfam" id="PF00010">
    <property type="entry name" value="HLH"/>
    <property type="match status" value="1"/>
</dbReference>
<dbReference type="InterPro" id="IPR011598">
    <property type="entry name" value="bHLH_dom"/>
</dbReference>
<feature type="domain" description="BHLH" evidence="3">
    <location>
        <begin position="59"/>
        <end position="112"/>
    </location>
</feature>
<protein>
    <submittedName>
        <fullName evidence="5">BHLH domain-containing protein</fullName>
    </submittedName>
</protein>
<dbReference type="WBParaSite" id="nRc.2.0.1.t09792-RA">
    <property type="protein sequence ID" value="nRc.2.0.1.t09792-RA"/>
    <property type="gene ID" value="nRc.2.0.1.g09792"/>
</dbReference>
<dbReference type="SUPFAM" id="SSF47459">
    <property type="entry name" value="HLH, helix-loop-helix DNA-binding domain"/>
    <property type="match status" value="1"/>
</dbReference>
<dbReference type="GO" id="GO:0032502">
    <property type="term" value="P:developmental process"/>
    <property type="evidence" value="ECO:0007669"/>
    <property type="project" value="TreeGrafter"/>
</dbReference>
<dbReference type="Proteomes" id="UP000887565">
    <property type="component" value="Unplaced"/>
</dbReference>
<dbReference type="GO" id="GO:0000977">
    <property type="term" value="F:RNA polymerase II transcription regulatory region sequence-specific DNA binding"/>
    <property type="evidence" value="ECO:0007669"/>
    <property type="project" value="TreeGrafter"/>
</dbReference>
<dbReference type="InterPro" id="IPR036638">
    <property type="entry name" value="HLH_DNA-bd_sf"/>
</dbReference>
<evidence type="ECO:0000313" key="5">
    <source>
        <dbReference type="WBParaSite" id="nRc.2.0.1.t09792-RA"/>
    </source>
</evidence>
<proteinExistence type="predicted"/>
<dbReference type="AlphaFoldDB" id="A0A915I7Q4"/>
<dbReference type="GO" id="GO:0000981">
    <property type="term" value="F:DNA-binding transcription factor activity, RNA polymerase II-specific"/>
    <property type="evidence" value="ECO:0007669"/>
    <property type="project" value="TreeGrafter"/>
</dbReference>
<accession>A0A915I7Q4</accession>
<dbReference type="Gene3D" id="4.10.280.10">
    <property type="entry name" value="Helix-loop-helix DNA-binding domain"/>
    <property type="match status" value="1"/>
</dbReference>
<dbReference type="GO" id="GO:0046983">
    <property type="term" value="F:protein dimerization activity"/>
    <property type="evidence" value="ECO:0007669"/>
    <property type="project" value="InterPro"/>
</dbReference>